<accession>A0A7D8V346</accession>
<protein>
    <recommendedName>
        <fullName evidence="5">Metallo-beta-lactamase domain-containing protein</fullName>
    </recommendedName>
</protein>
<keyword evidence="4" id="KW-0862">Zinc</keyword>
<keyword evidence="7" id="KW-1185">Reference proteome</keyword>
<dbReference type="InterPro" id="IPR051013">
    <property type="entry name" value="MBL_superfamily_lactonases"/>
</dbReference>
<dbReference type="GO" id="GO:0016787">
    <property type="term" value="F:hydrolase activity"/>
    <property type="evidence" value="ECO:0007669"/>
    <property type="project" value="UniProtKB-KW"/>
</dbReference>
<evidence type="ECO:0000256" key="1">
    <source>
        <dbReference type="ARBA" id="ARBA00007749"/>
    </source>
</evidence>
<keyword evidence="2" id="KW-0479">Metal-binding</keyword>
<evidence type="ECO:0000313" key="7">
    <source>
        <dbReference type="Proteomes" id="UP000473826"/>
    </source>
</evidence>
<dbReference type="GO" id="GO:0046872">
    <property type="term" value="F:metal ion binding"/>
    <property type="evidence" value="ECO:0007669"/>
    <property type="project" value="UniProtKB-KW"/>
</dbReference>
<proteinExistence type="inferred from homology"/>
<feature type="domain" description="Metallo-beta-lactamase" evidence="5">
    <location>
        <begin position="72"/>
        <end position="295"/>
    </location>
</feature>
<keyword evidence="3" id="KW-0378">Hydrolase</keyword>
<dbReference type="SUPFAM" id="SSF56281">
    <property type="entry name" value="Metallo-hydrolase/oxidoreductase"/>
    <property type="match status" value="1"/>
</dbReference>
<comment type="caution">
    <text evidence="6">The sequence shown here is derived from an EMBL/GenBank/DDBJ whole genome shotgun (WGS) entry which is preliminary data.</text>
</comment>
<dbReference type="CDD" id="cd07730">
    <property type="entry name" value="metallo-hydrolase-like_MBL-fold"/>
    <property type="match status" value="1"/>
</dbReference>
<dbReference type="InterPro" id="IPR001279">
    <property type="entry name" value="Metallo-B-lactamas"/>
</dbReference>
<dbReference type="Gene3D" id="3.60.15.10">
    <property type="entry name" value="Ribonuclease Z/Hydroxyacylglutathione hydrolase-like"/>
    <property type="match status" value="1"/>
</dbReference>
<dbReference type="SMART" id="SM00849">
    <property type="entry name" value="Lactamase_B"/>
    <property type="match status" value="1"/>
</dbReference>
<dbReference type="Proteomes" id="UP000473826">
    <property type="component" value="Unassembled WGS sequence"/>
</dbReference>
<comment type="similarity">
    <text evidence="1">Belongs to the metallo-beta-lactamase superfamily.</text>
</comment>
<dbReference type="PANTHER" id="PTHR42978">
    <property type="entry name" value="QUORUM-QUENCHING LACTONASE YTNP-RELATED-RELATED"/>
    <property type="match status" value="1"/>
</dbReference>
<evidence type="ECO:0000259" key="5">
    <source>
        <dbReference type="SMART" id="SM00849"/>
    </source>
</evidence>
<sequence length="373" mass="41424">MAPIEYLSAYEDKHNLREIQVPETKSIPFTALPKAPSKDAKCNVYIVKNSDLHMSLSVFVRTSDTKMPYVLPVYTFVVEHSSGRRVAFDLGVKHKAEDFSPFTQSVIKDMPITWPRATVPEIFESHGVSGDSIEAVVLSHTHFDHIGDIGQFPTKTKLIVGPGTAKAALPGYPTYKDSSVLDSDLPFGSDREVEELNDDSPWVQIGSYRGIDYFGDGSFYILDAYGHMVGHVAALVRTTTDPDTYIILAGDSAHVRGLYSCCPGCAHPPFRAGLYPAADGLSPAERARGGLLAIHYDLPAAYANMARMGRMEEEDNVTVVLAHDVEWKRILDAQEGEDWEWVDITNWKKEGKKEAVRKEWVFTPQTVPDCDDI</sequence>
<dbReference type="OrthoDB" id="10250730at2759"/>
<dbReference type="Pfam" id="PF00753">
    <property type="entry name" value="Lactamase_B"/>
    <property type="match status" value="1"/>
</dbReference>
<name>A0A7D8V346_VANHU</name>
<evidence type="ECO:0000313" key="6">
    <source>
        <dbReference type="EMBL" id="TXT11185.1"/>
    </source>
</evidence>
<dbReference type="EMBL" id="QKWK01000004">
    <property type="protein sequence ID" value="TXT11185.1"/>
    <property type="molecule type" value="Genomic_DNA"/>
</dbReference>
<evidence type="ECO:0000256" key="4">
    <source>
        <dbReference type="ARBA" id="ARBA00022833"/>
    </source>
</evidence>
<evidence type="ECO:0000256" key="3">
    <source>
        <dbReference type="ARBA" id="ARBA00022801"/>
    </source>
</evidence>
<dbReference type="AlphaFoldDB" id="A0A7D8V346"/>
<gene>
    <name evidence="6" type="ORF">VHUM_01936</name>
</gene>
<dbReference type="PANTHER" id="PTHR42978:SF5">
    <property type="entry name" value="METALLO-BETA-LACTAMASE DOMAIN-CONTAINING PROTEIN"/>
    <property type="match status" value="1"/>
</dbReference>
<evidence type="ECO:0000256" key="2">
    <source>
        <dbReference type="ARBA" id="ARBA00022723"/>
    </source>
</evidence>
<dbReference type="InterPro" id="IPR036866">
    <property type="entry name" value="RibonucZ/Hydroxyglut_hydro"/>
</dbReference>
<reference evidence="6 7" key="1">
    <citation type="journal article" date="2019" name="PLoS Genet.">
        <title>Convergent evolution of linked mating-type loci in basidiomycete fungi.</title>
        <authorList>
            <person name="Sun S."/>
            <person name="Coelho M.A."/>
            <person name="Heitman J."/>
            <person name="Nowrousian M."/>
        </authorList>
    </citation>
    <scope>NUCLEOTIDE SEQUENCE [LARGE SCALE GENOMIC DNA]</scope>
    <source>
        <strain evidence="6 7">CBS 4282</strain>
    </source>
</reference>
<organism evidence="6 7">
    <name type="scientific">Vanrija humicola</name>
    <name type="common">Yeast</name>
    <name type="synonym">Cryptococcus humicola</name>
    <dbReference type="NCBI Taxonomy" id="5417"/>
    <lineage>
        <taxon>Eukaryota</taxon>
        <taxon>Fungi</taxon>
        <taxon>Dikarya</taxon>
        <taxon>Basidiomycota</taxon>
        <taxon>Agaricomycotina</taxon>
        <taxon>Tremellomycetes</taxon>
        <taxon>Trichosporonales</taxon>
        <taxon>Trichosporonaceae</taxon>
        <taxon>Vanrija</taxon>
    </lineage>
</organism>